<keyword evidence="1" id="KW-0472">Membrane</keyword>
<keyword evidence="3" id="KW-1185">Reference proteome</keyword>
<feature type="transmembrane region" description="Helical" evidence="1">
    <location>
        <begin position="471"/>
        <end position="490"/>
    </location>
</feature>
<dbReference type="AlphaFoldDB" id="A0A2H9THT6"/>
<feature type="transmembrane region" description="Helical" evidence="1">
    <location>
        <begin position="595"/>
        <end position="620"/>
    </location>
</feature>
<dbReference type="EMBL" id="MTSL01000178">
    <property type="protein sequence ID" value="PJF17327.1"/>
    <property type="molecule type" value="Genomic_DNA"/>
</dbReference>
<dbReference type="InterPro" id="IPR039720">
    <property type="entry name" value="TMEM94"/>
</dbReference>
<feature type="transmembrane region" description="Helical" evidence="1">
    <location>
        <begin position="540"/>
        <end position="558"/>
    </location>
</feature>
<keyword evidence="1" id="KW-0812">Transmembrane</keyword>
<sequence length="645" mass="72055">MEVVFPSPEAEGELAFGEFIMDPSNLNLMRTNYADPRATDEDLKALGLSLLVSASCGVHHGQFRRDWHVRFPWSIHPGRKLDPVFRTCTCTVSRELGFHARAINNYSRVLDFWIIRDVGISTTLTPIEYQGLFSRIFRDQSSNEMHMFSFGDLTSAACLCRYTWNSRVIEKMGDTLRKKLIELDDNLAASDLQCIGMSYKPIVEDGCKLPHFKESPHLINFVSASDEANNSDIAKFARGHIFLGVLISGYVPKEDMQELIDDLENSGIRFVYFSPYSESITKAFGDRLGLETDWNSCIILSKGTNAALPDFTDPKSKLPRGVYNIRPHLADVDDIPLNISLFAECDPQSVVEMNSIYAENARVVISVGSTLNWRNSEVFASTKTSIGMEPQNLREPTQFGKMSSMHLSAALTSLTCPIVIPFDCSPYVLTEIIREARCLARGTTSAHLYALCMAQSLAIGLLMGRISIASIGSMMIIVLATVIEFMFAPYEPNILRLMPKQAWDPEYQQSVRNIYGIRSFMNGAILACASRLISQPFVPAALSVAVMSMSATCLHVHLPLIQFGLCQHAYWSYLMLLSLLSICIVTLFVQEIQGLAMALVQVAILVLLALGSNETVKYFWHVETERSEKRAKLQFNTKLGMHSPV</sequence>
<evidence type="ECO:0000313" key="3">
    <source>
        <dbReference type="Proteomes" id="UP000240830"/>
    </source>
</evidence>
<keyword evidence="1" id="KW-1133">Transmembrane helix</keyword>
<feature type="transmembrane region" description="Helical" evidence="1">
    <location>
        <begin position="570"/>
        <end position="589"/>
    </location>
</feature>
<organism evidence="2 3">
    <name type="scientific">Paramicrosporidium saccamoebae</name>
    <dbReference type="NCBI Taxonomy" id="1246581"/>
    <lineage>
        <taxon>Eukaryota</taxon>
        <taxon>Fungi</taxon>
        <taxon>Fungi incertae sedis</taxon>
        <taxon>Cryptomycota</taxon>
        <taxon>Cryptomycota incertae sedis</taxon>
        <taxon>Paramicrosporidium</taxon>
    </lineage>
</organism>
<protein>
    <submittedName>
        <fullName evidence="2">Uncharacterized protein</fullName>
    </submittedName>
</protein>
<dbReference type="OrthoDB" id="5568754at2759"/>
<dbReference type="Proteomes" id="UP000240830">
    <property type="component" value="Unassembled WGS sequence"/>
</dbReference>
<reference evidence="2 3" key="1">
    <citation type="submission" date="2016-10" db="EMBL/GenBank/DDBJ databases">
        <title>The genome of Paramicrosporidium saccamoebae is the missing link in understanding Cryptomycota and Microsporidia evolution.</title>
        <authorList>
            <person name="Quandt C.A."/>
            <person name="Beaudet D."/>
            <person name="Corsaro D."/>
            <person name="Michel R."/>
            <person name="Corradi N."/>
            <person name="James T."/>
        </authorList>
    </citation>
    <scope>NUCLEOTIDE SEQUENCE [LARGE SCALE GENOMIC DNA]</scope>
    <source>
        <strain evidence="2 3">KSL3</strain>
    </source>
</reference>
<comment type="caution">
    <text evidence="2">The sequence shown here is derived from an EMBL/GenBank/DDBJ whole genome shotgun (WGS) entry which is preliminary data.</text>
</comment>
<proteinExistence type="predicted"/>
<name>A0A2H9THT6_9FUNG</name>
<gene>
    <name evidence="2" type="ORF">PSACC_02823</name>
</gene>
<accession>A0A2H9THT6</accession>
<dbReference type="PANTHER" id="PTHR13219">
    <property type="entry name" value="TRANSMEMBRANE PROTEIN 94"/>
    <property type="match status" value="1"/>
</dbReference>
<evidence type="ECO:0000256" key="1">
    <source>
        <dbReference type="SAM" id="Phobius"/>
    </source>
</evidence>
<dbReference type="PANTHER" id="PTHR13219:SF6">
    <property type="entry name" value="TRANSMEMBRANE PROTEIN 94"/>
    <property type="match status" value="1"/>
</dbReference>
<evidence type="ECO:0000313" key="2">
    <source>
        <dbReference type="EMBL" id="PJF17327.1"/>
    </source>
</evidence>